<feature type="domain" description="Ricin B lectin" evidence="2">
    <location>
        <begin position="279"/>
        <end position="420"/>
    </location>
</feature>
<sequence>MLCVNKINKITDRGPPDFITNGLQAAVLEWIRSLDLELVSILLARSWPLSILDSSEPRWRPTEVTDTDNVVRLDRRQRLLRWDRRPPNEIFLEGFVPIVTREYPDWEETDLYGFAKNNHPSFFVSTTKTQRNKKKYVWTPRSANRGIVYQYEIYAPGGVDVNESLLHESPWPNQMEVAFPGGIQNIYIRSARELQDGRIQRIWVNPNFLDPGELEPIASSSRTPNVIWRENHPDGDHKDSDGRSKRSAIFDDDLMYGGAGGVEEDTFGEETDNPKPFPDGEFTIESIKDNNLFLDLTQNVSGGIIHSHIYNGGENQIWVLSYDENKKGYKIKSKQNPSLLLSWNSNATSREIILRGYIESNSRNQYWRIEKTNEYFRFRNLENPQMIITVQNNSSDYGGKELTVQTEAGDERNSQEWKIKPMSYKLVANGDYYMFSRDLSDKVVDFSNQEDSLVHGHTFMDNDNQKWNFTYDSGKQAYKIRSLRKANLFLSWNASSKEMVLRAYTESSNKDQYWRIEQTDNESYRFRNLENLSLILMLSKEDSPYGGLNLIVHDSNDDTNFYSYWKIKPIFYQYVPDGDYHIFNHNFPNTLIDYTNQEGALVHGHNYFGNNNQKWSFVFDGNIKAYKIKSGVRSDLLLTWDSNAVSKEMVLRAYAESENMSQYWRLDKLNNGSYKLKNRYDYEKIIALTNNDSPYGGRELLISGTVESGNNWYLKRIGEVALPNGKFRIATKLNYKKVVDFDHKYNLIIIDNLNLATSEWEIKYDSSYKAYNIHSADSLNIGWIYQNKNFFVKVDNIDGPDSRDARYYWTIEYSIQHGCYMIRSYHEPSHAVGYFDNNSVITDTSTYSDNQLFHFIPLKN</sequence>
<dbReference type="AlphaFoldDB" id="A0A821QNF6"/>
<dbReference type="Pfam" id="PF14200">
    <property type="entry name" value="RicinB_lectin_2"/>
    <property type="match status" value="3"/>
</dbReference>
<evidence type="ECO:0000256" key="1">
    <source>
        <dbReference type="SAM" id="MobiDB-lite"/>
    </source>
</evidence>
<dbReference type="SMART" id="SM00458">
    <property type="entry name" value="RICIN"/>
    <property type="match status" value="4"/>
</dbReference>
<evidence type="ECO:0000313" key="3">
    <source>
        <dbReference type="EMBL" id="CAF4825479.1"/>
    </source>
</evidence>
<dbReference type="InterPro" id="IPR054695">
    <property type="entry name" value="Pierisin-like_dom"/>
</dbReference>
<feature type="domain" description="Ricin B lectin" evidence="2">
    <location>
        <begin position="724"/>
        <end position="856"/>
    </location>
</feature>
<feature type="domain" description="Ricin B lectin" evidence="2">
    <location>
        <begin position="577"/>
        <end position="715"/>
    </location>
</feature>
<dbReference type="Gene3D" id="2.80.10.50">
    <property type="match status" value="4"/>
</dbReference>
<comment type="caution">
    <text evidence="3">The sequence shown here is derived from an EMBL/GenBank/DDBJ whole genome shotgun (WGS) entry which is preliminary data.</text>
</comment>
<keyword evidence="4" id="KW-1185">Reference proteome</keyword>
<feature type="compositionally biased region" description="Basic and acidic residues" evidence="1">
    <location>
        <begin position="229"/>
        <end position="244"/>
    </location>
</feature>
<evidence type="ECO:0000259" key="2">
    <source>
        <dbReference type="SMART" id="SM00458"/>
    </source>
</evidence>
<organism evidence="3 4">
    <name type="scientific">Pieris macdunnoughi</name>
    <dbReference type="NCBI Taxonomy" id="345717"/>
    <lineage>
        <taxon>Eukaryota</taxon>
        <taxon>Metazoa</taxon>
        <taxon>Ecdysozoa</taxon>
        <taxon>Arthropoda</taxon>
        <taxon>Hexapoda</taxon>
        <taxon>Insecta</taxon>
        <taxon>Pterygota</taxon>
        <taxon>Neoptera</taxon>
        <taxon>Endopterygota</taxon>
        <taxon>Lepidoptera</taxon>
        <taxon>Glossata</taxon>
        <taxon>Ditrysia</taxon>
        <taxon>Papilionoidea</taxon>
        <taxon>Pieridae</taxon>
        <taxon>Pierinae</taxon>
        <taxon>Pieris</taxon>
    </lineage>
</organism>
<feature type="region of interest" description="Disordered" evidence="1">
    <location>
        <begin position="222"/>
        <end position="245"/>
    </location>
</feature>
<dbReference type="InterPro" id="IPR035992">
    <property type="entry name" value="Ricin_B-like_lectins"/>
</dbReference>
<evidence type="ECO:0000313" key="4">
    <source>
        <dbReference type="Proteomes" id="UP000663880"/>
    </source>
</evidence>
<gene>
    <name evidence="3" type="ORF">PMACD_LOCUS4868</name>
</gene>
<feature type="domain" description="Ricin B lectin" evidence="2">
    <location>
        <begin position="430"/>
        <end position="564"/>
    </location>
</feature>
<dbReference type="SUPFAM" id="SSF56399">
    <property type="entry name" value="ADP-ribosylation"/>
    <property type="match status" value="1"/>
</dbReference>
<protein>
    <recommendedName>
        <fullName evidence="2">Ricin B lectin domain-containing protein</fullName>
    </recommendedName>
</protein>
<dbReference type="OrthoDB" id="6845681at2759"/>
<dbReference type="PROSITE" id="PS50231">
    <property type="entry name" value="RICIN_B_LECTIN"/>
    <property type="match status" value="3"/>
</dbReference>
<dbReference type="Pfam" id="PF22596">
    <property type="entry name" value="Scabin-like"/>
    <property type="match status" value="1"/>
</dbReference>
<reference evidence="3" key="1">
    <citation type="submission" date="2021-02" db="EMBL/GenBank/DDBJ databases">
        <authorList>
            <person name="Steward A R."/>
        </authorList>
    </citation>
    <scope>NUCLEOTIDE SEQUENCE</scope>
</reference>
<name>A0A821QNF6_9NEOP</name>
<dbReference type="Proteomes" id="UP000663880">
    <property type="component" value="Unassembled WGS sequence"/>
</dbReference>
<dbReference type="CDD" id="cd23497">
    <property type="entry name" value="beta-trefoil_Ricin_MTX-like_rpt1-3"/>
    <property type="match status" value="3"/>
</dbReference>
<accession>A0A821QNF6</accession>
<dbReference type="EMBL" id="CAJOBZ010000009">
    <property type="protein sequence ID" value="CAF4825479.1"/>
    <property type="molecule type" value="Genomic_DNA"/>
</dbReference>
<dbReference type="SUPFAM" id="SSF50370">
    <property type="entry name" value="Ricin B-like lectins"/>
    <property type="match status" value="4"/>
</dbReference>
<proteinExistence type="predicted"/>
<dbReference type="InterPro" id="IPR000772">
    <property type="entry name" value="Ricin_B_lectin"/>
</dbReference>
<dbReference type="Gene3D" id="3.90.210.10">
    <property type="entry name" value="Heat-Labile Enterotoxin, subunit A"/>
    <property type="match status" value="1"/>
</dbReference>